<evidence type="ECO:0000313" key="3">
    <source>
        <dbReference type="Proteomes" id="UP001382904"/>
    </source>
</evidence>
<feature type="region of interest" description="Disordered" evidence="1">
    <location>
        <begin position="1"/>
        <end position="45"/>
    </location>
</feature>
<proteinExistence type="predicted"/>
<evidence type="ECO:0000256" key="1">
    <source>
        <dbReference type="SAM" id="MobiDB-lite"/>
    </source>
</evidence>
<protein>
    <submittedName>
        <fullName evidence="2">Uncharacterized protein</fullName>
    </submittedName>
</protein>
<dbReference type="Proteomes" id="UP001382904">
    <property type="component" value="Unassembled WGS sequence"/>
</dbReference>
<name>A0ABU8UCB5_9ACTN</name>
<gene>
    <name evidence="2" type="ORF">WKI68_38305</name>
</gene>
<comment type="caution">
    <text evidence="2">The sequence shown here is derived from an EMBL/GenBank/DDBJ whole genome shotgun (WGS) entry which is preliminary data.</text>
</comment>
<evidence type="ECO:0000313" key="2">
    <source>
        <dbReference type="EMBL" id="MEJ8645505.1"/>
    </source>
</evidence>
<organism evidence="2 3">
    <name type="scientific">Streptomyces caledonius</name>
    <dbReference type="NCBI Taxonomy" id="3134107"/>
    <lineage>
        <taxon>Bacteria</taxon>
        <taxon>Bacillati</taxon>
        <taxon>Actinomycetota</taxon>
        <taxon>Actinomycetes</taxon>
        <taxon>Kitasatosporales</taxon>
        <taxon>Streptomycetaceae</taxon>
        <taxon>Streptomyces</taxon>
    </lineage>
</organism>
<keyword evidence="3" id="KW-1185">Reference proteome</keyword>
<dbReference type="EMBL" id="JBBKAM010000004">
    <property type="protein sequence ID" value="MEJ8645505.1"/>
    <property type="molecule type" value="Genomic_DNA"/>
</dbReference>
<reference evidence="2 3" key="1">
    <citation type="submission" date="2024-03" db="EMBL/GenBank/DDBJ databases">
        <title>Novel Streptomyces species of biotechnological and ecological value are a feature of Machair soil.</title>
        <authorList>
            <person name="Prole J.R."/>
            <person name="Goodfellow M."/>
            <person name="Allenby N."/>
            <person name="Ward A.C."/>
        </authorList>
    </citation>
    <scope>NUCLEOTIDE SEQUENCE [LARGE SCALE GENOMIC DNA]</scope>
    <source>
        <strain evidence="2 3">MS1.HAVA.3</strain>
    </source>
</reference>
<accession>A0ABU8UCB5</accession>
<sequence length="45" mass="5036">MSTAAIEGEDVLTPSSAVDRETGRRPLLRRLFPSSGRRSSRRPEH</sequence>